<protein>
    <submittedName>
        <fullName evidence="1">Uncharacterized protein</fullName>
    </submittedName>
</protein>
<dbReference type="Proteomes" id="UP000004088">
    <property type="component" value="Unassembled WGS sequence"/>
</dbReference>
<dbReference type="HOGENOM" id="CLU_3044279_0_0_4"/>
<evidence type="ECO:0000313" key="1">
    <source>
        <dbReference type="EMBL" id="EGC16099.1"/>
    </source>
</evidence>
<name>F0F2T7_9NEIS</name>
<sequence>MILAIFIIISEDRENHGSCLPLCGFPLIKVQAAFGQAEAACGVFLSVLANHSAL</sequence>
<reference evidence="1 2" key="1">
    <citation type="submission" date="2011-01" db="EMBL/GenBank/DDBJ databases">
        <authorList>
            <person name="Muzny D."/>
            <person name="Qin X."/>
            <person name="Deng J."/>
            <person name="Jiang H."/>
            <person name="Liu Y."/>
            <person name="Qu J."/>
            <person name="Song X.-Z."/>
            <person name="Zhang L."/>
            <person name="Thornton R."/>
            <person name="Coyle M."/>
            <person name="Francisco L."/>
            <person name="Jackson L."/>
            <person name="Javaid M."/>
            <person name="Korchina V."/>
            <person name="Kovar C."/>
            <person name="Mata R."/>
            <person name="Mathew T."/>
            <person name="Ngo R."/>
            <person name="Nguyen L."/>
            <person name="Nguyen N."/>
            <person name="Okwuonu G."/>
            <person name="Ongeri F."/>
            <person name="Pham C."/>
            <person name="Simmons D."/>
            <person name="Wilczek-Boney K."/>
            <person name="Hale W."/>
            <person name="Jakkamsetti A."/>
            <person name="Pham P."/>
            <person name="Ruth R."/>
            <person name="San Lucas F."/>
            <person name="Warren J."/>
            <person name="Zhang J."/>
            <person name="Zhao Z."/>
            <person name="Zhou C."/>
            <person name="Zhu D."/>
            <person name="Lee S."/>
            <person name="Bess C."/>
            <person name="Blankenburg K."/>
            <person name="Forbes L."/>
            <person name="Fu Q."/>
            <person name="Gubbala S."/>
            <person name="Hirani K."/>
            <person name="Jayaseelan J.C."/>
            <person name="Lara F."/>
            <person name="Munidasa M."/>
            <person name="Palculict T."/>
            <person name="Patil S."/>
            <person name="Pu L.-L."/>
            <person name="Saada N."/>
            <person name="Tang L."/>
            <person name="Weissenberger G."/>
            <person name="Zhu Y."/>
            <person name="Hemphill L."/>
            <person name="Shang Y."/>
            <person name="Youmans B."/>
            <person name="Ayvaz T."/>
            <person name="Ross M."/>
            <person name="Santibanez J."/>
            <person name="Aqrawi P."/>
            <person name="Gross S."/>
            <person name="Joshi V."/>
            <person name="Fowler G."/>
            <person name="Nazareth L."/>
            <person name="Reid J."/>
            <person name="Worley K."/>
            <person name="Petrosino J."/>
            <person name="Highlander S."/>
            <person name="Gibbs R."/>
        </authorList>
    </citation>
    <scope>NUCLEOTIDE SEQUENCE [LARGE SCALE GENOMIC DNA]</scope>
    <source>
        <strain evidence="1 2">ATCC 33394</strain>
    </source>
</reference>
<comment type="caution">
    <text evidence="1">The sequence shown here is derived from an EMBL/GenBank/DDBJ whole genome shotgun (WGS) entry which is preliminary data.</text>
</comment>
<proteinExistence type="predicted"/>
<keyword evidence="2" id="KW-1185">Reference proteome</keyword>
<dbReference type="AlphaFoldDB" id="F0F2T7"/>
<organism evidence="1 2">
    <name type="scientific">Kingella denitrificans ATCC 33394</name>
    <dbReference type="NCBI Taxonomy" id="888741"/>
    <lineage>
        <taxon>Bacteria</taxon>
        <taxon>Pseudomonadati</taxon>
        <taxon>Pseudomonadota</taxon>
        <taxon>Betaproteobacteria</taxon>
        <taxon>Neisseriales</taxon>
        <taxon>Neisseriaceae</taxon>
        <taxon>Kingella</taxon>
    </lineage>
</organism>
<gene>
    <name evidence="1" type="ORF">HMPREF9098_2422</name>
</gene>
<accession>F0F2T7</accession>
<dbReference type="EMBL" id="AEWV01000046">
    <property type="protein sequence ID" value="EGC16099.1"/>
    <property type="molecule type" value="Genomic_DNA"/>
</dbReference>
<evidence type="ECO:0000313" key="2">
    <source>
        <dbReference type="Proteomes" id="UP000004088"/>
    </source>
</evidence>